<keyword evidence="1 2" id="KW-0344">Guanine-nucleotide releasing factor</keyword>
<evidence type="ECO:0000256" key="1">
    <source>
        <dbReference type="ARBA" id="ARBA00022658"/>
    </source>
</evidence>
<dbReference type="STRING" id="670386.D3BF19"/>
<dbReference type="EMBL" id="ADBJ01000031">
    <property type="protein sequence ID" value="EFA80500.1"/>
    <property type="molecule type" value="Genomic_DNA"/>
</dbReference>
<dbReference type="PANTHER" id="PTHR23113">
    <property type="entry name" value="GUANINE NUCLEOTIDE EXCHANGE FACTOR"/>
    <property type="match status" value="1"/>
</dbReference>
<comment type="caution">
    <text evidence="4">The sequence shown here is derived from an EMBL/GenBank/DDBJ whole genome shotgun (WGS) entry which is preliminary data.</text>
</comment>
<dbReference type="InterPro" id="IPR001895">
    <property type="entry name" value="RASGEF_cat_dom"/>
</dbReference>
<keyword evidence="5" id="KW-1185">Reference proteome</keyword>
<evidence type="ECO:0000313" key="5">
    <source>
        <dbReference type="Proteomes" id="UP000001396"/>
    </source>
</evidence>
<dbReference type="OMA" id="FIRIMRH"/>
<dbReference type="AlphaFoldDB" id="D3BF19"/>
<evidence type="ECO:0000313" key="4">
    <source>
        <dbReference type="EMBL" id="EFA80500.1"/>
    </source>
</evidence>
<dbReference type="Gene3D" id="1.10.840.10">
    <property type="entry name" value="Ras guanine-nucleotide exchange factors catalytic domain"/>
    <property type="match status" value="1"/>
</dbReference>
<dbReference type="RefSeq" id="XP_020432620.1">
    <property type="nucleotide sequence ID" value="XM_020578172.1"/>
</dbReference>
<dbReference type="PANTHER" id="PTHR23113:SF369">
    <property type="entry name" value="RAS GUANINE NUCLEOTIDE EXCHANGE FACTOR K"/>
    <property type="match status" value="1"/>
</dbReference>
<organism evidence="4 5">
    <name type="scientific">Heterostelium pallidum (strain ATCC 26659 / Pp 5 / PN500)</name>
    <name type="common">Cellular slime mold</name>
    <name type="synonym">Polysphondylium pallidum</name>
    <dbReference type="NCBI Taxonomy" id="670386"/>
    <lineage>
        <taxon>Eukaryota</taxon>
        <taxon>Amoebozoa</taxon>
        <taxon>Evosea</taxon>
        <taxon>Eumycetozoa</taxon>
        <taxon>Dictyostelia</taxon>
        <taxon>Acytosteliales</taxon>
        <taxon>Acytosteliaceae</taxon>
        <taxon>Heterostelium</taxon>
    </lineage>
</organism>
<sequence length="148" mass="16976">MAFLGGLNNSALLRLKFTKALVGKKYLESLESLEKEMSCESSYKTYRELLHNTDPPCVPYIGVYLTDLTFIEEGNPNIIGNNLINFSKYTLLYKVISEVQQYQWSEYNLNYVPIIQTFIKDLNSPTVAELYQVSLQKEPKGAQKSDIF</sequence>
<dbReference type="Pfam" id="PF00617">
    <property type="entry name" value="RasGEF"/>
    <property type="match status" value="1"/>
</dbReference>
<dbReference type="GO" id="GO:0007265">
    <property type="term" value="P:Ras protein signal transduction"/>
    <property type="evidence" value="ECO:0007669"/>
    <property type="project" value="TreeGrafter"/>
</dbReference>
<dbReference type="Gene3D" id="1.20.870.10">
    <property type="entry name" value="Son of sevenless (SoS) protein Chain: S domain 1"/>
    <property type="match status" value="1"/>
</dbReference>
<dbReference type="SUPFAM" id="SSF48366">
    <property type="entry name" value="Ras GEF"/>
    <property type="match status" value="1"/>
</dbReference>
<dbReference type="PROSITE" id="PS50009">
    <property type="entry name" value="RASGEF_CAT"/>
    <property type="match status" value="1"/>
</dbReference>
<dbReference type="SMART" id="SM00147">
    <property type="entry name" value="RasGEF"/>
    <property type="match status" value="1"/>
</dbReference>
<dbReference type="InterPro" id="IPR023578">
    <property type="entry name" value="Ras_GEF_dom_sf"/>
</dbReference>
<gene>
    <name evidence="4" type="ORF">PPL_07336</name>
</gene>
<dbReference type="InterPro" id="IPR008937">
    <property type="entry name" value="Ras-like_GEF"/>
</dbReference>
<dbReference type="InterPro" id="IPR019804">
    <property type="entry name" value="Ras_G-nucl-exch_fac_CS"/>
</dbReference>
<dbReference type="InterPro" id="IPR036964">
    <property type="entry name" value="RASGEF_cat_dom_sf"/>
</dbReference>
<dbReference type="GeneID" id="31362817"/>
<evidence type="ECO:0000259" key="3">
    <source>
        <dbReference type="PROSITE" id="PS50009"/>
    </source>
</evidence>
<dbReference type="GO" id="GO:0005085">
    <property type="term" value="F:guanyl-nucleotide exchange factor activity"/>
    <property type="evidence" value="ECO:0007669"/>
    <property type="project" value="UniProtKB-KW"/>
</dbReference>
<reference evidence="4 5" key="1">
    <citation type="journal article" date="2011" name="Genome Res.">
        <title>Phylogeny-wide analysis of social amoeba genomes highlights ancient origins for complex intercellular communication.</title>
        <authorList>
            <person name="Heidel A.J."/>
            <person name="Lawal H.M."/>
            <person name="Felder M."/>
            <person name="Schilde C."/>
            <person name="Helps N.R."/>
            <person name="Tunggal B."/>
            <person name="Rivero F."/>
            <person name="John U."/>
            <person name="Schleicher M."/>
            <person name="Eichinger L."/>
            <person name="Platzer M."/>
            <person name="Noegel A.A."/>
            <person name="Schaap P."/>
            <person name="Gloeckner G."/>
        </authorList>
    </citation>
    <scope>NUCLEOTIDE SEQUENCE [LARGE SCALE GENOMIC DNA]</scope>
    <source>
        <strain evidence="5">ATCC 26659 / Pp 5 / PN500</strain>
    </source>
</reference>
<proteinExistence type="predicted"/>
<feature type="domain" description="Ras-GEF" evidence="3">
    <location>
        <begin position="1"/>
        <end position="140"/>
    </location>
</feature>
<name>D3BF19_HETP5</name>
<dbReference type="PROSITE" id="PS00720">
    <property type="entry name" value="RASGEF"/>
    <property type="match status" value="1"/>
</dbReference>
<accession>D3BF19</accession>
<dbReference type="GO" id="GO:0005886">
    <property type="term" value="C:plasma membrane"/>
    <property type="evidence" value="ECO:0007669"/>
    <property type="project" value="TreeGrafter"/>
</dbReference>
<evidence type="ECO:0000256" key="2">
    <source>
        <dbReference type="PROSITE-ProRule" id="PRU00168"/>
    </source>
</evidence>
<dbReference type="Proteomes" id="UP000001396">
    <property type="component" value="Unassembled WGS sequence"/>
</dbReference>
<dbReference type="InParanoid" id="D3BF19"/>
<protein>
    <submittedName>
        <fullName evidence="4">Ras guanine nucleotide exchange factor</fullName>
    </submittedName>
</protein>